<evidence type="ECO:0000256" key="1">
    <source>
        <dbReference type="ARBA" id="ARBA00022729"/>
    </source>
</evidence>
<proteinExistence type="predicted"/>
<dbReference type="Proteomes" id="UP000835052">
    <property type="component" value="Unassembled WGS sequence"/>
</dbReference>
<keyword evidence="1 3" id="KW-0732">Signal</keyword>
<accession>A0A8S1H261</accession>
<dbReference type="GO" id="GO:0004791">
    <property type="term" value="F:thioredoxin-disulfide reductase (NADPH) activity"/>
    <property type="evidence" value="ECO:0007669"/>
    <property type="project" value="TreeGrafter"/>
</dbReference>
<dbReference type="OrthoDB" id="60822at2759"/>
<reference evidence="4" key="1">
    <citation type="submission" date="2020-10" db="EMBL/GenBank/DDBJ databases">
        <authorList>
            <person name="Kikuchi T."/>
        </authorList>
    </citation>
    <scope>NUCLEOTIDE SEQUENCE</scope>
    <source>
        <strain evidence="4">NKZ352</strain>
    </source>
</reference>
<evidence type="ECO:0000313" key="5">
    <source>
        <dbReference type="Proteomes" id="UP000835052"/>
    </source>
</evidence>
<feature type="signal peptide" evidence="3">
    <location>
        <begin position="1"/>
        <end position="19"/>
    </location>
</feature>
<sequence length="238" mass="26487">MINRTGYIILAVLFALSIEDPHNEDAHDDDFRKEFGDEEIHDDDSTRFSEGTSDDHIEVREQSAFVRPKSLGAADLPPLRFLYCVSCGYKQAFDQFSSFVKEKYPDMQIEGANYPPAGYKAYLAQALNIVKMAMFAVILTGSNPFATFGFGYPAFLQYLHGNKFSMCMFVFMLGNLVEGSLMSTGAFEIYLGNEQIWSKLDSGRVPSAPELIQLIDAQLGLIGKGKGEESFGDFSART</sequence>
<evidence type="ECO:0008006" key="6">
    <source>
        <dbReference type="Google" id="ProtNLM"/>
    </source>
</evidence>
<evidence type="ECO:0000256" key="2">
    <source>
        <dbReference type="ARBA" id="ARBA00023284"/>
    </source>
</evidence>
<dbReference type="AlphaFoldDB" id="A0A8S1H261"/>
<dbReference type="PANTHER" id="PTHR13544">
    <property type="entry name" value="SELENOPROTEIN T"/>
    <property type="match status" value="1"/>
</dbReference>
<comment type="caution">
    <text evidence="4">The sequence shown here is derived from an EMBL/GenBank/DDBJ whole genome shotgun (WGS) entry which is preliminary data.</text>
</comment>
<keyword evidence="5" id="KW-1185">Reference proteome</keyword>
<dbReference type="Pfam" id="PF10262">
    <property type="entry name" value="Rdx"/>
    <property type="match status" value="1"/>
</dbReference>
<dbReference type="InterPro" id="IPR019389">
    <property type="entry name" value="Selenoprotein_T"/>
</dbReference>
<dbReference type="EMBL" id="CAJGYM010000006">
    <property type="protein sequence ID" value="CAD6187430.1"/>
    <property type="molecule type" value="Genomic_DNA"/>
</dbReference>
<dbReference type="NCBIfam" id="TIGR02174">
    <property type="entry name" value="CXXU_selWTH"/>
    <property type="match status" value="1"/>
</dbReference>
<evidence type="ECO:0000313" key="4">
    <source>
        <dbReference type="EMBL" id="CAD6187430.1"/>
    </source>
</evidence>
<dbReference type="Gene3D" id="3.40.30.10">
    <property type="entry name" value="Glutaredoxin"/>
    <property type="match status" value="1"/>
</dbReference>
<evidence type="ECO:0000256" key="3">
    <source>
        <dbReference type="SAM" id="SignalP"/>
    </source>
</evidence>
<gene>
    <name evidence="4" type="ORF">CAUJ_LOCUS3349</name>
</gene>
<dbReference type="SUPFAM" id="SSF52833">
    <property type="entry name" value="Thioredoxin-like"/>
    <property type="match status" value="1"/>
</dbReference>
<dbReference type="GO" id="GO:0005789">
    <property type="term" value="C:endoplasmic reticulum membrane"/>
    <property type="evidence" value="ECO:0007669"/>
    <property type="project" value="TreeGrafter"/>
</dbReference>
<organism evidence="4 5">
    <name type="scientific">Caenorhabditis auriculariae</name>
    <dbReference type="NCBI Taxonomy" id="2777116"/>
    <lineage>
        <taxon>Eukaryota</taxon>
        <taxon>Metazoa</taxon>
        <taxon>Ecdysozoa</taxon>
        <taxon>Nematoda</taxon>
        <taxon>Chromadorea</taxon>
        <taxon>Rhabditida</taxon>
        <taxon>Rhabditina</taxon>
        <taxon>Rhabditomorpha</taxon>
        <taxon>Rhabditoidea</taxon>
        <taxon>Rhabditidae</taxon>
        <taxon>Peloderinae</taxon>
        <taxon>Caenorhabditis</taxon>
    </lineage>
</organism>
<name>A0A8S1H261_9PELO</name>
<dbReference type="GO" id="GO:0045454">
    <property type="term" value="P:cell redox homeostasis"/>
    <property type="evidence" value="ECO:0007669"/>
    <property type="project" value="TreeGrafter"/>
</dbReference>
<dbReference type="InterPro" id="IPR036249">
    <property type="entry name" value="Thioredoxin-like_sf"/>
</dbReference>
<feature type="chain" id="PRO_5035733641" description="SelT-like protein" evidence="3">
    <location>
        <begin position="20"/>
        <end position="238"/>
    </location>
</feature>
<keyword evidence="2" id="KW-0676">Redox-active center</keyword>
<protein>
    <recommendedName>
        <fullName evidence="6">SelT-like protein</fullName>
    </recommendedName>
</protein>
<dbReference type="InterPro" id="IPR011893">
    <property type="entry name" value="Selenoprotein_Rdx-typ"/>
</dbReference>
<dbReference type="PANTHER" id="PTHR13544:SF0">
    <property type="entry name" value="THIOREDOXIN REDUCTASE-LIKE SELENOPROTEIN T"/>
    <property type="match status" value="1"/>
</dbReference>